<dbReference type="Pfam" id="PF16314">
    <property type="entry name" value="DUF4954"/>
    <property type="match status" value="1"/>
</dbReference>
<evidence type="ECO:0000259" key="2">
    <source>
        <dbReference type="Pfam" id="PF16314"/>
    </source>
</evidence>
<dbReference type="STRING" id="159291.SAMN05920897_10143"/>
<dbReference type="EMBL" id="FTMS01000001">
    <property type="protein sequence ID" value="SIP87215.1"/>
    <property type="molecule type" value="Genomic_DNA"/>
</dbReference>
<dbReference type="InterPro" id="IPR049208">
    <property type="entry name" value="DUF6819"/>
</dbReference>
<proteinExistence type="predicted"/>
<keyword evidence="5" id="KW-1185">Reference proteome</keyword>
<sequence length="719" mass="80194">MPKDTQNDAEVHDAGSEQVKITERTAMRQGFVPGDEYALRNTQVQPPPGGWRNLTSQEVERLVKNNNYAENWDTLLVADPFDAGQIRNNRFFGLVRLGAVRDVVLEYHDLLLPAGISNSLIISCDIGNDAALHNVSYIAHYIVGDRTILFNLDEVHTTNYAKFGNGIVKDGEAEDVRIWLEVMNEGGDRKILPFDGMLSADAYLWARYRDDRALQQRLVEITQKSFDSRRGYYGTIGNGSVIKNSRILKDVKVGDGCYIKGANKLKNLTINSSLQEPSQIGEGVELVNGIIGYGCSVFYGCKAVRFILGNNSGLKYGARLINSFLGDNSTISCCEVLNNLIFPAHEQHHNNSFLVAAVVKGQSNIAAGATLGSNHNSRANDNEIEAGRGFWPGLATSLKHSSRFASFVLLAKADYPAELNIPFPFALVSNNVSRDRLEIAPAFWWRHNMYALQRNGWKVRHRDRRLSPGQAIEFDVLAPDTTEEICQALTILEPWKDAEGPVEISREGLSGESFGYERSRRPVVVHNPAGACQAYREMLVTYAVTTLLPLAEELLQQGLPRGGVPEALDAAAEGAAREWVNLGGQLVPEDEVKRLRQDIGQGILADWDSIHQRYQDLWNRYEAQKRSHAAELLRFWGGQERIDEPLWARACREAIALQEMIAERVYLSRQKDDLNPFRRATYRCAEEMYAVVGSAGENSFVLQVQADTKELARRIAGVG</sequence>
<feature type="domain" description="DUF6819" evidence="3">
    <location>
        <begin position="566"/>
        <end position="636"/>
    </location>
</feature>
<accession>A0A1N6N564</accession>
<feature type="domain" description="DUF4954" evidence="2">
    <location>
        <begin position="51"/>
        <end position="493"/>
    </location>
</feature>
<dbReference type="InterPro" id="IPR032533">
    <property type="entry name" value="DUF4954"/>
</dbReference>
<protein>
    <recommendedName>
        <fullName evidence="6">DUF4954 domain-containing protein</fullName>
    </recommendedName>
</protein>
<evidence type="ECO:0000256" key="1">
    <source>
        <dbReference type="SAM" id="MobiDB-lite"/>
    </source>
</evidence>
<organism evidence="4 5">
    <name type="scientific">Alkalispirochaeta americana</name>
    <dbReference type="NCBI Taxonomy" id="159291"/>
    <lineage>
        <taxon>Bacteria</taxon>
        <taxon>Pseudomonadati</taxon>
        <taxon>Spirochaetota</taxon>
        <taxon>Spirochaetia</taxon>
        <taxon>Spirochaetales</taxon>
        <taxon>Spirochaetaceae</taxon>
        <taxon>Alkalispirochaeta</taxon>
    </lineage>
</organism>
<evidence type="ECO:0000313" key="4">
    <source>
        <dbReference type="EMBL" id="SIP87215.1"/>
    </source>
</evidence>
<dbReference type="Pfam" id="PF20683">
    <property type="entry name" value="DUF6819"/>
    <property type="match status" value="1"/>
</dbReference>
<evidence type="ECO:0008006" key="6">
    <source>
        <dbReference type="Google" id="ProtNLM"/>
    </source>
</evidence>
<dbReference type="InterPro" id="IPR011004">
    <property type="entry name" value="Trimer_LpxA-like_sf"/>
</dbReference>
<reference evidence="4 5" key="1">
    <citation type="submission" date="2017-01" db="EMBL/GenBank/DDBJ databases">
        <authorList>
            <person name="Mah S.A."/>
            <person name="Swanson W.J."/>
            <person name="Moy G.W."/>
            <person name="Vacquier V.D."/>
        </authorList>
    </citation>
    <scope>NUCLEOTIDE SEQUENCE [LARGE SCALE GENOMIC DNA]</scope>
    <source>
        <strain evidence="4 5">ASpG1</strain>
    </source>
</reference>
<dbReference type="AlphaFoldDB" id="A0A1N6N564"/>
<evidence type="ECO:0000313" key="5">
    <source>
        <dbReference type="Proteomes" id="UP000186400"/>
    </source>
</evidence>
<dbReference type="Gene3D" id="2.160.10.10">
    <property type="entry name" value="Hexapeptide repeat proteins"/>
    <property type="match status" value="1"/>
</dbReference>
<dbReference type="Proteomes" id="UP000186400">
    <property type="component" value="Unassembled WGS sequence"/>
</dbReference>
<name>A0A1N6N564_9SPIO</name>
<evidence type="ECO:0000259" key="3">
    <source>
        <dbReference type="Pfam" id="PF20683"/>
    </source>
</evidence>
<gene>
    <name evidence="4" type="ORF">SAMN05920897_10143</name>
</gene>
<dbReference type="SUPFAM" id="SSF51161">
    <property type="entry name" value="Trimeric LpxA-like enzymes"/>
    <property type="match status" value="1"/>
</dbReference>
<feature type="region of interest" description="Disordered" evidence="1">
    <location>
        <begin position="1"/>
        <end position="20"/>
    </location>
</feature>